<dbReference type="OrthoDB" id="428260at2759"/>
<accession>C5M224</accession>
<dbReference type="InterPro" id="IPR050789">
    <property type="entry name" value="Diverse_Enzym_Activities"/>
</dbReference>
<dbReference type="PANTHER" id="PTHR43283:SF3">
    <property type="entry name" value="BETA-LACTAMASE FAMILY PROTEIN (AFU_ORTHOLOGUE AFUA_5G07500)"/>
    <property type="match status" value="1"/>
</dbReference>
<dbReference type="InterPro" id="IPR012338">
    <property type="entry name" value="Beta-lactam/transpept-like"/>
</dbReference>
<dbReference type="MEROPS" id="S12.950"/>
<dbReference type="Gene3D" id="3.40.710.10">
    <property type="entry name" value="DD-peptidase/beta-lactamase superfamily"/>
    <property type="match status" value="1"/>
</dbReference>
<sequence length="423" mass="47197">MKFTKNQVSKLSNSLDGILTEITTFNPDSTPQIIAPGATLGVTDANSTVYLNSKGVKEINTNDPVTNEDSYAFFSCTKSMTVMGALILYEQGKLDLDAPVSNYLPEIANIGVLEPGSVEKSTGKLTKPLTKPTTPITAKHLITHTAGFSYGFISPDYFALITKGERIDAINPPMEFFYKKTPLIHEPGTDWAYGHNTEWLGFVIERISGMKLGEFLSKVIYEPVGMTSCTFHKKDASDLVKIHFRKNDETLVLMKKLPLNLDPILDLGGQGCFGTVGDYLKFIRVWLNYGYSPDSNKRILKESTVKFAITNHIPEELEFEFIGLSHNLLDEDEYPDRKADGWTLTGAAYGSNDMPSGRPKGTNYWSGVANLFFWIDYQNGIGGFYGVQVLPFMDEYNVESYIKFETEVYKALKESSIEQSSKL</sequence>
<dbReference type="VEuPathDB" id="FungiDB:CTRG_00113"/>
<organism evidence="2 3">
    <name type="scientific">Candida tropicalis (strain ATCC MYA-3404 / T1)</name>
    <name type="common">Yeast</name>
    <dbReference type="NCBI Taxonomy" id="294747"/>
    <lineage>
        <taxon>Eukaryota</taxon>
        <taxon>Fungi</taxon>
        <taxon>Dikarya</taxon>
        <taxon>Ascomycota</taxon>
        <taxon>Saccharomycotina</taxon>
        <taxon>Pichiomycetes</taxon>
        <taxon>Debaryomycetaceae</taxon>
        <taxon>Candida/Lodderomyces clade</taxon>
        <taxon>Candida</taxon>
    </lineage>
</organism>
<gene>
    <name evidence="2" type="ORF">CTRG_00113</name>
</gene>
<dbReference type="HOGENOM" id="CLU_020027_11_2_1"/>
<reference evidence="2 3" key="1">
    <citation type="journal article" date="2009" name="Nature">
        <title>Evolution of pathogenicity and sexual reproduction in eight Candida genomes.</title>
        <authorList>
            <person name="Butler G."/>
            <person name="Rasmussen M.D."/>
            <person name="Lin M.F."/>
            <person name="Santos M.A."/>
            <person name="Sakthikumar S."/>
            <person name="Munro C.A."/>
            <person name="Rheinbay E."/>
            <person name="Grabherr M."/>
            <person name="Forche A."/>
            <person name="Reedy J.L."/>
            <person name="Agrafioti I."/>
            <person name="Arnaud M.B."/>
            <person name="Bates S."/>
            <person name="Brown A.J."/>
            <person name="Brunke S."/>
            <person name="Costanzo M.C."/>
            <person name="Fitzpatrick D.A."/>
            <person name="de Groot P.W."/>
            <person name="Harris D."/>
            <person name="Hoyer L.L."/>
            <person name="Hube B."/>
            <person name="Klis F.M."/>
            <person name="Kodira C."/>
            <person name="Lennard N."/>
            <person name="Logue M.E."/>
            <person name="Martin R."/>
            <person name="Neiman A.M."/>
            <person name="Nikolaou E."/>
            <person name="Quail M.A."/>
            <person name="Quinn J."/>
            <person name="Santos M.C."/>
            <person name="Schmitzberger F.F."/>
            <person name="Sherlock G."/>
            <person name="Shah P."/>
            <person name="Silverstein K.A."/>
            <person name="Skrzypek M.S."/>
            <person name="Soll D."/>
            <person name="Staggs R."/>
            <person name="Stansfield I."/>
            <person name="Stumpf M.P."/>
            <person name="Sudbery P.E."/>
            <person name="Srikantha T."/>
            <person name="Zeng Q."/>
            <person name="Berman J."/>
            <person name="Berriman M."/>
            <person name="Heitman J."/>
            <person name="Gow N.A."/>
            <person name="Lorenz M.C."/>
            <person name="Birren B.W."/>
            <person name="Kellis M."/>
            <person name="Cuomo C.A."/>
        </authorList>
    </citation>
    <scope>NUCLEOTIDE SEQUENCE [LARGE SCALE GENOMIC DNA]</scope>
    <source>
        <strain evidence="3">ATCC MYA-3404 / T1</strain>
    </source>
</reference>
<proteinExistence type="predicted"/>
<evidence type="ECO:0000313" key="2">
    <source>
        <dbReference type="EMBL" id="EER35374.1"/>
    </source>
</evidence>
<dbReference type="EMBL" id="GG692395">
    <property type="protein sequence ID" value="EER35374.1"/>
    <property type="molecule type" value="Genomic_DNA"/>
</dbReference>
<dbReference type="InterPro" id="IPR001466">
    <property type="entry name" value="Beta-lactam-related"/>
</dbReference>
<dbReference type="RefSeq" id="XP_002545332.1">
    <property type="nucleotide sequence ID" value="XM_002545286.1"/>
</dbReference>
<dbReference type="Pfam" id="PF00144">
    <property type="entry name" value="Beta-lactamase"/>
    <property type="match status" value="1"/>
</dbReference>
<dbReference type="eggNOG" id="ENOG502QQGR">
    <property type="taxonomic scope" value="Eukaryota"/>
</dbReference>
<keyword evidence="3" id="KW-1185">Reference proteome</keyword>
<dbReference type="PANTHER" id="PTHR43283">
    <property type="entry name" value="BETA-LACTAMASE-RELATED"/>
    <property type="match status" value="1"/>
</dbReference>
<dbReference type="STRING" id="294747.C5M224"/>
<dbReference type="Proteomes" id="UP000002037">
    <property type="component" value="Unassembled WGS sequence"/>
</dbReference>
<dbReference type="GeneID" id="8301912"/>
<name>C5M224_CANTT</name>
<feature type="domain" description="Beta-lactamase-related" evidence="1">
    <location>
        <begin position="35"/>
        <end position="387"/>
    </location>
</feature>
<dbReference type="SUPFAM" id="SSF56601">
    <property type="entry name" value="beta-lactamase/transpeptidase-like"/>
    <property type="match status" value="1"/>
</dbReference>
<evidence type="ECO:0000259" key="1">
    <source>
        <dbReference type="Pfam" id="PF00144"/>
    </source>
</evidence>
<protein>
    <recommendedName>
        <fullName evidence="1">Beta-lactamase-related domain-containing protein</fullName>
    </recommendedName>
</protein>
<evidence type="ECO:0000313" key="3">
    <source>
        <dbReference type="Proteomes" id="UP000002037"/>
    </source>
</evidence>
<dbReference type="KEGG" id="ctp:CTRG_00113"/>
<dbReference type="AlphaFoldDB" id="C5M224"/>